<feature type="domain" description="DUF4426" evidence="1">
    <location>
        <begin position="31"/>
        <end position="149"/>
    </location>
</feature>
<dbReference type="EMBL" id="FOLO01000001">
    <property type="protein sequence ID" value="SFB80832.1"/>
    <property type="molecule type" value="Genomic_DNA"/>
</dbReference>
<dbReference type="STRING" id="1123010.SAMN02745724_00160"/>
<organism evidence="2 3">
    <name type="scientific">Pseudoalteromonas denitrificans DSM 6059</name>
    <dbReference type="NCBI Taxonomy" id="1123010"/>
    <lineage>
        <taxon>Bacteria</taxon>
        <taxon>Pseudomonadati</taxon>
        <taxon>Pseudomonadota</taxon>
        <taxon>Gammaproteobacteria</taxon>
        <taxon>Alteromonadales</taxon>
        <taxon>Pseudoalteromonadaceae</taxon>
        <taxon>Pseudoalteromonas</taxon>
    </lineage>
</organism>
<dbReference type="OrthoDB" id="8563353at2"/>
<reference evidence="2 3" key="1">
    <citation type="submission" date="2016-10" db="EMBL/GenBank/DDBJ databases">
        <authorList>
            <person name="de Groot N.N."/>
        </authorList>
    </citation>
    <scope>NUCLEOTIDE SEQUENCE [LARGE SCALE GENOMIC DNA]</scope>
    <source>
        <strain evidence="2 3">DSM 6059</strain>
    </source>
</reference>
<protein>
    <recommendedName>
        <fullName evidence="1">DUF4426 domain-containing protein</fullName>
    </recommendedName>
</protein>
<dbReference type="InterPro" id="IPR025218">
    <property type="entry name" value="DUF4426"/>
</dbReference>
<dbReference type="Proteomes" id="UP000198862">
    <property type="component" value="Unassembled WGS sequence"/>
</dbReference>
<proteinExistence type="predicted"/>
<dbReference type="AlphaFoldDB" id="A0A1I1E2D0"/>
<sequence>MVKINQITVLFITLFILSFNINASDQGGQFKTLGNWDVHYIAFPSTFLQPKIAKHYGIERSNYAGVVNISVLDNRVKDTPAQKVKIKGVAKNLIGHVINLEFKEVVEGDSVYYIAPIKYRNEETYRFELEINQGKEFKNLKFQQKFYVD</sequence>
<dbReference type="Gene3D" id="2.60.40.3340">
    <property type="entry name" value="Domain of unknown function DUF4426"/>
    <property type="match status" value="1"/>
</dbReference>
<accession>A0A1I1E2D0</accession>
<keyword evidence="3" id="KW-1185">Reference proteome</keyword>
<evidence type="ECO:0000313" key="3">
    <source>
        <dbReference type="Proteomes" id="UP000198862"/>
    </source>
</evidence>
<dbReference type="RefSeq" id="WP_091978860.1">
    <property type="nucleotide sequence ID" value="NZ_FOLO01000001.1"/>
</dbReference>
<evidence type="ECO:0000259" key="1">
    <source>
        <dbReference type="Pfam" id="PF14467"/>
    </source>
</evidence>
<gene>
    <name evidence="2" type="ORF">SAMN02745724_00160</name>
</gene>
<name>A0A1I1E2D0_9GAMM</name>
<dbReference type="Pfam" id="PF14467">
    <property type="entry name" value="DUF4426"/>
    <property type="match status" value="1"/>
</dbReference>
<evidence type="ECO:0000313" key="2">
    <source>
        <dbReference type="EMBL" id="SFB80832.1"/>
    </source>
</evidence>